<dbReference type="KEGG" id="rpc:RPC_2818"/>
<feature type="compositionally biased region" description="Basic and acidic residues" evidence="1">
    <location>
        <begin position="72"/>
        <end position="87"/>
    </location>
</feature>
<feature type="region of interest" description="Disordered" evidence="1">
    <location>
        <begin position="67"/>
        <end position="87"/>
    </location>
</feature>
<evidence type="ECO:0000256" key="1">
    <source>
        <dbReference type="SAM" id="MobiDB-lite"/>
    </source>
</evidence>
<dbReference type="EMBL" id="CP000301">
    <property type="protein sequence ID" value="ABD88366.1"/>
    <property type="molecule type" value="Genomic_DNA"/>
</dbReference>
<gene>
    <name evidence="2" type="ordered locus">RPC_2818</name>
</gene>
<organism evidence="2">
    <name type="scientific">Rhodopseudomonas palustris (strain BisB18)</name>
    <dbReference type="NCBI Taxonomy" id="316056"/>
    <lineage>
        <taxon>Bacteria</taxon>
        <taxon>Pseudomonadati</taxon>
        <taxon>Pseudomonadota</taxon>
        <taxon>Alphaproteobacteria</taxon>
        <taxon>Hyphomicrobiales</taxon>
        <taxon>Nitrobacteraceae</taxon>
        <taxon>Rhodopseudomonas</taxon>
    </lineage>
</organism>
<dbReference type="STRING" id="316056.RPC_2818"/>
<proteinExistence type="predicted"/>
<dbReference type="HOGENOM" id="CLU_169681_0_0_5"/>
<accession>Q213S0</accession>
<dbReference type="OrthoDB" id="8141534at2"/>
<protein>
    <recommendedName>
        <fullName evidence="3">Lipoprotein</fullName>
    </recommendedName>
</protein>
<reference evidence="2" key="1">
    <citation type="submission" date="2006-03" db="EMBL/GenBank/DDBJ databases">
        <title>Complete sequence of Rhodopseudomonas palustris BisB18.</title>
        <authorList>
            <consortium name="US DOE Joint Genome Institute"/>
            <person name="Copeland A."/>
            <person name="Lucas S."/>
            <person name="Lapidus A."/>
            <person name="Barry K."/>
            <person name="Detter J.C."/>
            <person name="Glavina del Rio T."/>
            <person name="Hammon N."/>
            <person name="Israni S."/>
            <person name="Dalin E."/>
            <person name="Tice H."/>
            <person name="Pitluck S."/>
            <person name="Chain P."/>
            <person name="Malfatti S."/>
            <person name="Shin M."/>
            <person name="Vergez L."/>
            <person name="Schmutz J."/>
            <person name="Larimer F."/>
            <person name="Land M."/>
            <person name="Hauser L."/>
            <person name="Pelletier D.A."/>
            <person name="Kyrpides N."/>
            <person name="Anderson I."/>
            <person name="Oda Y."/>
            <person name="Harwood C.S."/>
            <person name="Richardson P."/>
        </authorList>
    </citation>
    <scope>NUCLEOTIDE SEQUENCE [LARGE SCALE GENOMIC DNA]</scope>
    <source>
        <strain evidence="2">BisB18</strain>
    </source>
</reference>
<sequence>MRGNVTSSEPTSTRRRLRSGAPAVALLLVGLVTGLPLGGCSIPVSDMPLLGVSDDQEKDSNGYLAVNALPTGREEKAMEPGERSKLESELIATRERQTAAAAAAAGATASASAAK</sequence>
<evidence type="ECO:0008006" key="3">
    <source>
        <dbReference type="Google" id="ProtNLM"/>
    </source>
</evidence>
<name>Q213S0_RHOPB</name>
<evidence type="ECO:0000313" key="2">
    <source>
        <dbReference type="EMBL" id="ABD88366.1"/>
    </source>
</evidence>
<dbReference type="AlphaFoldDB" id="Q213S0"/>